<accession>A0A9D4LDG3</accession>
<organism evidence="1 2">
    <name type="scientific">Dreissena polymorpha</name>
    <name type="common">Zebra mussel</name>
    <name type="synonym">Mytilus polymorpha</name>
    <dbReference type="NCBI Taxonomy" id="45954"/>
    <lineage>
        <taxon>Eukaryota</taxon>
        <taxon>Metazoa</taxon>
        <taxon>Spiralia</taxon>
        <taxon>Lophotrochozoa</taxon>
        <taxon>Mollusca</taxon>
        <taxon>Bivalvia</taxon>
        <taxon>Autobranchia</taxon>
        <taxon>Heteroconchia</taxon>
        <taxon>Euheterodonta</taxon>
        <taxon>Imparidentia</taxon>
        <taxon>Neoheterodontei</taxon>
        <taxon>Myida</taxon>
        <taxon>Dreissenoidea</taxon>
        <taxon>Dreissenidae</taxon>
        <taxon>Dreissena</taxon>
    </lineage>
</organism>
<protein>
    <submittedName>
        <fullName evidence="1">Uncharacterized protein</fullName>
    </submittedName>
</protein>
<name>A0A9D4LDG3_DREPO</name>
<gene>
    <name evidence="1" type="ORF">DPMN_098353</name>
</gene>
<dbReference type="AlphaFoldDB" id="A0A9D4LDG3"/>
<dbReference type="EMBL" id="JAIWYP010000003">
    <property type="protein sequence ID" value="KAH3855784.1"/>
    <property type="molecule type" value="Genomic_DNA"/>
</dbReference>
<proteinExistence type="predicted"/>
<evidence type="ECO:0000313" key="2">
    <source>
        <dbReference type="Proteomes" id="UP000828390"/>
    </source>
</evidence>
<sequence length="72" mass="7910">MPDDLSKPSQHALEYSIAKRVMPDDLSKPSQLSSFDGRKQGIVWTNKCCSHVADVLVGLLLHIGDVEQSSET</sequence>
<keyword evidence="2" id="KW-1185">Reference proteome</keyword>
<evidence type="ECO:0000313" key="1">
    <source>
        <dbReference type="EMBL" id="KAH3855784.1"/>
    </source>
</evidence>
<reference evidence="1" key="2">
    <citation type="submission" date="2020-11" db="EMBL/GenBank/DDBJ databases">
        <authorList>
            <person name="McCartney M.A."/>
            <person name="Auch B."/>
            <person name="Kono T."/>
            <person name="Mallez S."/>
            <person name="Becker A."/>
            <person name="Gohl D.M."/>
            <person name="Silverstein K.A.T."/>
            <person name="Koren S."/>
            <person name="Bechman K.B."/>
            <person name="Herman A."/>
            <person name="Abrahante J.E."/>
            <person name="Garbe J."/>
        </authorList>
    </citation>
    <scope>NUCLEOTIDE SEQUENCE</scope>
    <source>
        <strain evidence="1">Duluth1</strain>
        <tissue evidence="1">Whole animal</tissue>
    </source>
</reference>
<reference evidence="1" key="1">
    <citation type="journal article" date="2019" name="bioRxiv">
        <title>The Genome of the Zebra Mussel, Dreissena polymorpha: A Resource for Invasive Species Research.</title>
        <authorList>
            <person name="McCartney M.A."/>
            <person name="Auch B."/>
            <person name="Kono T."/>
            <person name="Mallez S."/>
            <person name="Zhang Y."/>
            <person name="Obille A."/>
            <person name="Becker A."/>
            <person name="Abrahante J.E."/>
            <person name="Garbe J."/>
            <person name="Badalamenti J.P."/>
            <person name="Herman A."/>
            <person name="Mangelson H."/>
            <person name="Liachko I."/>
            <person name="Sullivan S."/>
            <person name="Sone E.D."/>
            <person name="Koren S."/>
            <person name="Silverstein K.A.T."/>
            <person name="Beckman K.B."/>
            <person name="Gohl D.M."/>
        </authorList>
    </citation>
    <scope>NUCLEOTIDE SEQUENCE</scope>
    <source>
        <strain evidence="1">Duluth1</strain>
        <tissue evidence="1">Whole animal</tissue>
    </source>
</reference>
<comment type="caution">
    <text evidence="1">The sequence shown here is derived from an EMBL/GenBank/DDBJ whole genome shotgun (WGS) entry which is preliminary data.</text>
</comment>
<dbReference type="Proteomes" id="UP000828390">
    <property type="component" value="Unassembled WGS sequence"/>
</dbReference>